<dbReference type="AlphaFoldDB" id="A0A419A2A7"/>
<keyword evidence="2" id="KW-1133">Transmembrane helix</keyword>
<comment type="caution">
    <text evidence="3">The sequence shown here is derived from an EMBL/GenBank/DDBJ whole genome shotgun (WGS) entry which is preliminary data.</text>
</comment>
<gene>
    <name evidence="3" type="ORF">D3P06_01535</name>
</gene>
<feature type="transmembrane region" description="Helical" evidence="2">
    <location>
        <begin position="36"/>
        <end position="57"/>
    </location>
</feature>
<keyword evidence="4" id="KW-1185">Reference proteome</keyword>
<sequence length="113" mass="11497">MVAMVFGLGVLALIGALAVLIGRSDGVPPLPVFGGLLALVILILLAGACLALISLAVSARRALRLLEQGAPEAVPMDEAEPAPMQGPPFSPYGLAEVAAPRPARPGRVLVAER</sequence>
<evidence type="ECO:0000256" key="2">
    <source>
        <dbReference type="SAM" id="Phobius"/>
    </source>
</evidence>
<keyword evidence="2" id="KW-0812">Transmembrane</keyword>
<feature type="region of interest" description="Disordered" evidence="1">
    <location>
        <begin position="74"/>
        <end position="113"/>
    </location>
</feature>
<keyword evidence="2" id="KW-0472">Membrane</keyword>
<evidence type="ECO:0000313" key="3">
    <source>
        <dbReference type="EMBL" id="RJL07158.1"/>
    </source>
</evidence>
<reference evidence="3 4" key="1">
    <citation type="submission" date="2018-09" db="EMBL/GenBank/DDBJ databases">
        <title>Paracoccus onubensis nov. sp. a moderate halophilic bacterium isolated from Gruta de las Maravillas (Aracena, Spain).</title>
        <authorList>
            <person name="Jurado V."/>
            <person name="Gutierrez-Patricio S."/>
            <person name="Gonzalez-Pimentel J.L."/>
            <person name="Laiz L."/>
            <person name="Saiz-Jimenez C."/>
        </authorList>
    </citation>
    <scope>NUCLEOTIDE SEQUENCE [LARGE SCALE GENOMIC DNA]</scope>
    <source>
        <strain evidence="3 4">DSM 19484</strain>
    </source>
</reference>
<evidence type="ECO:0000256" key="1">
    <source>
        <dbReference type="SAM" id="MobiDB-lite"/>
    </source>
</evidence>
<name>A0A419A2A7_9RHOB</name>
<dbReference type="EMBL" id="QZEV01000003">
    <property type="protein sequence ID" value="RJL07158.1"/>
    <property type="molecule type" value="Genomic_DNA"/>
</dbReference>
<organism evidence="3 4">
    <name type="scientific">Paracoccus aestuarii</name>
    <dbReference type="NCBI Taxonomy" id="453842"/>
    <lineage>
        <taxon>Bacteria</taxon>
        <taxon>Pseudomonadati</taxon>
        <taxon>Pseudomonadota</taxon>
        <taxon>Alphaproteobacteria</taxon>
        <taxon>Rhodobacterales</taxon>
        <taxon>Paracoccaceae</taxon>
        <taxon>Paracoccus</taxon>
    </lineage>
</organism>
<proteinExistence type="predicted"/>
<accession>A0A419A2A7</accession>
<protein>
    <submittedName>
        <fullName evidence="3">Uncharacterized protein</fullName>
    </submittedName>
</protein>
<evidence type="ECO:0000313" key="4">
    <source>
        <dbReference type="Proteomes" id="UP000285530"/>
    </source>
</evidence>
<dbReference type="Proteomes" id="UP000285530">
    <property type="component" value="Unassembled WGS sequence"/>
</dbReference>